<evidence type="ECO:0000313" key="2">
    <source>
        <dbReference type="Proteomes" id="UP000191448"/>
    </source>
</evidence>
<accession>A0A1V4SV61</accession>
<dbReference type="RefSeq" id="WP_080022621.1">
    <property type="nucleotide sequence ID" value="NZ_LTAY01000037.1"/>
</dbReference>
<proteinExistence type="predicted"/>
<dbReference type="AlphaFoldDB" id="A0A1V4SV61"/>
<comment type="caution">
    <text evidence="1">The sequence shown here is derived from an EMBL/GenBank/DDBJ whole genome shotgun (WGS) entry which is preliminary data.</text>
</comment>
<reference evidence="1 2" key="1">
    <citation type="submission" date="2016-02" db="EMBL/GenBank/DDBJ databases">
        <title>Genome sequence of Clostridium thermobutyricum DSM 4928.</title>
        <authorList>
            <person name="Poehlein A."/>
            <person name="Daniel R."/>
        </authorList>
    </citation>
    <scope>NUCLEOTIDE SEQUENCE [LARGE SCALE GENOMIC DNA]</scope>
    <source>
        <strain evidence="1 2">DSM 4928</strain>
    </source>
</reference>
<gene>
    <name evidence="1" type="ORF">CLTHE_14050</name>
</gene>
<sequence length="92" mass="10750">MEKCGNGIITREEANKIANEYWGNIPDNYVDEWMKEVEKKIKRQAEVGSYCIYRSVLIEKTDCVKHQLECAGYTVEVKELDDKENNIKISFN</sequence>
<protein>
    <submittedName>
        <fullName evidence="1">Uncharacterized protein</fullName>
    </submittedName>
</protein>
<evidence type="ECO:0000313" key="1">
    <source>
        <dbReference type="EMBL" id="OPX47834.1"/>
    </source>
</evidence>
<dbReference type="EMBL" id="LTAY01000037">
    <property type="protein sequence ID" value="OPX47834.1"/>
    <property type="molecule type" value="Genomic_DNA"/>
</dbReference>
<dbReference type="Proteomes" id="UP000191448">
    <property type="component" value="Unassembled WGS sequence"/>
</dbReference>
<name>A0A1V4SV61_9CLOT</name>
<organism evidence="1 2">
    <name type="scientific">Clostridium thermobutyricum DSM 4928</name>
    <dbReference type="NCBI Taxonomy" id="1121339"/>
    <lineage>
        <taxon>Bacteria</taxon>
        <taxon>Bacillati</taxon>
        <taxon>Bacillota</taxon>
        <taxon>Clostridia</taxon>
        <taxon>Eubacteriales</taxon>
        <taxon>Clostridiaceae</taxon>
        <taxon>Clostridium</taxon>
    </lineage>
</organism>